<accession>A0A4P9Z0S6</accession>
<dbReference type="SMART" id="SM00322">
    <property type="entry name" value="KH"/>
    <property type="match status" value="3"/>
</dbReference>
<proteinExistence type="predicted"/>
<dbReference type="GO" id="GO:0003723">
    <property type="term" value="F:RNA binding"/>
    <property type="evidence" value="ECO:0007669"/>
    <property type="project" value="UniProtKB-UniRule"/>
</dbReference>
<protein>
    <recommendedName>
        <fullName evidence="4">K Homology domain-containing protein</fullName>
    </recommendedName>
</protein>
<dbReference type="InterPro" id="IPR004087">
    <property type="entry name" value="KH_dom"/>
</dbReference>
<feature type="domain" description="K Homology" evidence="4">
    <location>
        <begin position="34"/>
        <end position="104"/>
    </location>
</feature>
<dbReference type="CDD" id="cd22439">
    <property type="entry name" value="KH-I_PCBP_rpt3"/>
    <property type="match status" value="1"/>
</dbReference>
<dbReference type="PROSITE" id="PS50084">
    <property type="entry name" value="KH_TYPE_1"/>
    <property type="match status" value="3"/>
</dbReference>
<evidence type="ECO:0000313" key="6">
    <source>
        <dbReference type="Proteomes" id="UP000278143"/>
    </source>
</evidence>
<keyword evidence="1" id="KW-0677">Repeat</keyword>
<reference evidence="6" key="1">
    <citation type="journal article" date="2018" name="Nat. Microbiol.">
        <title>Leveraging single-cell genomics to expand the fungal tree of life.</title>
        <authorList>
            <person name="Ahrendt S.R."/>
            <person name="Quandt C.A."/>
            <person name="Ciobanu D."/>
            <person name="Clum A."/>
            <person name="Salamov A."/>
            <person name="Andreopoulos B."/>
            <person name="Cheng J.F."/>
            <person name="Woyke T."/>
            <person name="Pelin A."/>
            <person name="Henrissat B."/>
            <person name="Reynolds N.K."/>
            <person name="Benny G.L."/>
            <person name="Smith M.E."/>
            <person name="James T.Y."/>
            <person name="Grigoriev I.V."/>
        </authorList>
    </citation>
    <scope>NUCLEOTIDE SEQUENCE [LARGE SCALE GENOMIC DNA]</scope>
    <source>
        <strain evidence="6">Benny S71-1</strain>
    </source>
</reference>
<organism evidence="5 6">
    <name type="scientific">Syncephalis pseudoplumigaleata</name>
    <dbReference type="NCBI Taxonomy" id="1712513"/>
    <lineage>
        <taxon>Eukaryota</taxon>
        <taxon>Fungi</taxon>
        <taxon>Fungi incertae sedis</taxon>
        <taxon>Zoopagomycota</taxon>
        <taxon>Zoopagomycotina</taxon>
        <taxon>Zoopagomycetes</taxon>
        <taxon>Zoopagales</taxon>
        <taxon>Piptocephalidaceae</taxon>
        <taxon>Syncephalis</taxon>
    </lineage>
</organism>
<gene>
    <name evidence="5" type="ORF">SYNPS1DRAFT_15021</name>
</gene>
<evidence type="ECO:0000256" key="3">
    <source>
        <dbReference type="SAM" id="MobiDB-lite"/>
    </source>
</evidence>
<feature type="compositionally biased region" description="Low complexity" evidence="3">
    <location>
        <begin position="8"/>
        <end position="30"/>
    </location>
</feature>
<dbReference type="CDD" id="cd22438">
    <property type="entry name" value="KH-I_PCBP_rpt1"/>
    <property type="match status" value="1"/>
</dbReference>
<evidence type="ECO:0000256" key="1">
    <source>
        <dbReference type="ARBA" id="ARBA00022737"/>
    </source>
</evidence>
<dbReference type="InterPro" id="IPR036612">
    <property type="entry name" value="KH_dom_type_1_sf"/>
</dbReference>
<dbReference type="AlphaFoldDB" id="A0A4P9Z0S6"/>
<evidence type="ECO:0000256" key="2">
    <source>
        <dbReference type="PROSITE-ProRule" id="PRU00117"/>
    </source>
</evidence>
<dbReference type="SUPFAM" id="SSF54791">
    <property type="entry name" value="Eukaryotic type KH-domain (KH-domain type I)"/>
    <property type="match status" value="3"/>
</dbReference>
<dbReference type="Proteomes" id="UP000278143">
    <property type="component" value="Unassembled WGS sequence"/>
</dbReference>
<name>A0A4P9Z0S6_9FUNG</name>
<dbReference type="Pfam" id="PF00013">
    <property type="entry name" value="KH_1"/>
    <property type="match status" value="3"/>
</dbReference>
<keyword evidence="2" id="KW-0694">RNA-binding</keyword>
<evidence type="ECO:0000259" key="4">
    <source>
        <dbReference type="SMART" id="SM00322"/>
    </source>
</evidence>
<dbReference type="OrthoDB" id="1937934at2759"/>
<sequence>MDTEESGRSGNTRNNNNNNGSGSNSNNSGGDSAKSVMMRSLLTKKEAGIIIGRNGANVHTIRSKTNARINLTDNFPGCTERVATVVGPIETVASAFELMALMLAGVEGNNITQTEPSSVTMRLLIPNSQMGSIIGKGGSKIKEIQNASGIRLNAQEHPLPGSTERQVNAVGLPDGIKIAVTEVCNIIMNYSERNQGTMFYRPSPGISATLGSIGAATGAQAAAVLANPAAASSLNPYGYNPAAMMAANPASQLGRPGALGATVNPLASTSTPQAQQIFIPNDLVGAIIGKGGSKINEIRQLSGASIKISEPDGNVRERLVTITGTAEANQMALYLLYNRLEVEKQRIYGANGNAQPQVAAGRF</sequence>
<feature type="domain" description="K Homology" evidence="4">
    <location>
        <begin position="271"/>
        <end position="341"/>
    </location>
</feature>
<dbReference type="Gene3D" id="3.30.1370.10">
    <property type="entry name" value="K Homology domain, type 1"/>
    <property type="match status" value="3"/>
</dbReference>
<dbReference type="InterPro" id="IPR004088">
    <property type="entry name" value="KH_dom_type_1"/>
</dbReference>
<dbReference type="EMBL" id="KZ989586">
    <property type="protein sequence ID" value="RKP25875.1"/>
    <property type="molecule type" value="Genomic_DNA"/>
</dbReference>
<feature type="domain" description="K Homology" evidence="4">
    <location>
        <begin position="117"/>
        <end position="188"/>
    </location>
</feature>
<keyword evidence="6" id="KW-1185">Reference proteome</keyword>
<evidence type="ECO:0000313" key="5">
    <source>
        <dbReference type="EMBL" id="RKP25875.1"/>
    </source>
</evidence>
<feature type="region of interest" description="Disordered" evidence="3">
    <location>
        <begin position="1"/>
        <end position="33"/>
    </location>
</feature>
<dbReference type="PANTHER" id="PTHR10288">
    <property type="entry name" value="KH DOMAIN CONTAINING RNA BINDING PROTEIN"/>
    <property type="match status" value="1"/>
</dbReference>